<organism evidence="2 3">
    <name type="scientific">Rhodococcus coprophilus</name>
    <dbReference type="NCBI Taxonomy" id="38310"/>
    <lineage>
        <taxon>Bacteria</taxon>
        <taxon>Bacillati</taxon>
        <taxon>Actinomycetota</taxon>
        <taxon>Actinomycetes</taxon>
        <taxon>Mycobacteriales</taxon>
        <taxon>Nocardiaceae</taxon>
        <taxon>Rhodococcus</taxon>
    </lineage>
</organism>
<dbReference type="CDD" id="cd02252">
    <property type="entry name" value="nylC_like"/>
    <property type="match status" value="1"/>
</dbReference>
<gene>
    <name evidence="2" type="ORF">NCTC10994_01139</name>
</gene>
<accession>A0A2X4TQB1</accession>
<dbReference type="SUPFAM" id="SSF56266">
    <property type="entry name" value="DmpA/ArgJ-like"/>
    <property type="match status" value="1"/>
</dbReference>
<dbReference type="GO" id="GO:0004177">
    <property type="term" value="F:aminopeptidase activity"/>
    <property type="evidence" value="ECO:0007669"/>
    <property type="project" value="TreeGrafter"/>
</dbReference>
<evidence type="ECO:0000256" key="1">
    <source>
        <dbReference type="ARBA" id="ARBA00007068"/>
    </source>
</evidence>
<sequence>MTVAGPTDSILDVPGLRVGHWQALDADVRLAHDGVPGHGSATGCTVVLAESSAVASVDVRGGGPGTRETDLLDPSHSVQRVDAVLLTGGSAYGLAAADGVMRFLEERGRGIPMGAPGAVVPIVPGAVIFDLPVGAWDVRPDAAAGYAAAAAAGDTSLARGSVGAGTGARAGVLKGGIGSASVRITDGPAAGVTVAALMVANPVGSVTDPETGLPWGLGYARAAELGMSTPIASEVAAARALGEKGTVLNTTIGVVATDAPLSKVACRRMAVAGHDGLARAVRPAHSPLDGDTIFGLATGTAHLPDGPGIPDAFDPGLPVLAAVGVAAAEAVERAIVDAVLAATGVAGIPSYREVFPSAFRSPTT</sequence>
<dbReference type="Gene3D" id="3.60.70.12">
    <property type="entry name" value="L-amino peptidase D-ALA esterase/amidase"/>
    <property type="match status" value="1"/>
</dbReference>
<dbReference type="Pfam" id="PF03576">
    <property type="entry name" value="Peptidase_S58"/>
    <property type="match status" value="1"/>
</dbReference>
<evidence type="ECO:0000313" key="3">
    <source>
        <dbReference type="Proteomes" id="UP000249091"/>
    </source>
</evidence>
<dbReference type="EMBL" id="LS483468">
    <property type="protein sequence ID" value="SQI29586.1"/>
    <property type="molecule type" value="Genomic_DNA"/>
</dbReference>
<dbReference type="InterPro" id="IPR016117">
    <property type="entry name" value="ArgJ-like_dom_sf"/>
</dbReference>
<dbReference type="PANTHER" id="PTHR36512:SF3">
    <property type="entry name" value="BLR5678 PROTEIN"/>
    <property type="match status" value="1"/>
</dbReference>
<reference evidence="2 3" key="1">
    <citation type="submission" date="2018-06" db="EMBL/GenBank/DDBJ databases">
        <authorList>
            <consortium name="Pathogen Informatics"/>
            <person name="Doyle S."/>
        </authorList>
    </citation>
    <scope>NUCLEOTIDE SEQUENCE [LARGE SCALE GENOMIC DNA]</scope>
    <source>
        <strain evidence="2 3">NCTC10994</strain>
    </source>
</reference>
<dbReference type="RefSeq" id="WP_072698749.1">
    <property type="nucleotide sequence ID" value="NZ_JAFBBL010000001.1"/>
</dbReference>
<dbReference type="PANTHER" id="PTHR36512">
    <property type="entry name" value="D-AMINOPEPTIDASE"/>
    <property type="match status" value="1"/>
</dbReference>
<keyword evidence="3" id="KW-1185">Reference proteome</keyword>
<protein>
    <submittedName>
        <fullName evidence="2">Serine peptidase</fullName>
    </submittedName>
</protein>
<dbReference type="InterPro" id="IPR005321">
    <property type="entry name" value="Peptidase_S58_DmpA"/>
</dbReference>
<dbReference type="STRING" id="1219011.GCA_001895045_00857"/>
<comment type="similarity">
    <text evidence="1">Belongs to the peptidase S58 family.</text>
</comment>
<proteinExistence type="inferred from homology"/>
<dbReference type="Proteomes" id="UP000249091">
    <property type="component" value="Chromosome 1"/>
</dbReference>
<dbReference type="KEGG" id="rcr:NCTC10994_01139"/>
<name>A0A2X4TQB1_9NOCA</name>
<dbReference type="AlphaFoldDB" id="A0A2X4TQB1"/>
<evidence type="ECO:0000313" key="2">
    <source>
        <dbReference type="EMBL" id="SQI29586.1"/>
    </source>
</evidence>